<gene>
    <name evidence="1" type="ORF">DAPPUDRAFT_251904</name>
</gene>
<reference evidence="1 2" key="1">
    <citation type="journal article" date="2011" name="Science">
        <title>The ecoresponsive genome of Daphnia pulex.</title>
        <authorList>
            <person name="Colbourne J.K."/>
            <person name="Pfrender M.E."/>
            <person name="Gilbert D."/>
            <person name="Thomas W.K."/>
            <person name="Tucker A."/>
            <person name="Oakley T.H."/>
            <person name="Tokishita S."/>
            <person name="Aerts A."/>
            <person name="Arnold G.J."/>
            <person name="Basu M.K."/>
            <person name="Bauer D.J."/>
            <person name="Caceres C.E."/>
            <person name="Carmel L."/>
            <person name="Casola C."/>
            <person name="Choi J.H."/>
            <person name="Detter J.C."/>
            <person name="Dong Q."/>
            <person name="Dusheyko S."/>
            <person name="Eads B.D."/>
            <person name="Frohlich T."/>
            <person name="Geiler-Samerotte K.A."/>
            <person name="Gerlach D."/>
            <person name="Hatcher P."/>
            <person name="Jogdeo S."/>
            <person name="Krijgsveld J."/>
            <person name="Kriventseva E.V."/>
            <person name="Kultz D."/>
            <person name="Laforsch C."/>
            <person name="Lindquist E."/>
            <person name="Lopez J."/>
            <person name="Manak J.R."/>
            <person name="Muller J."/>
            <person name="Pangilinan J."/>
            <person name="Patwardhan R.P."/>
            <person name="Pitluck S."/>
            <person name="Pritham E.J."/>
            <person name="Rechtsteiner A."/>
            <person name="Rho M."/>
            <person name="Rogozin I.B."/>
            <person name="Sakarya O."/>
            <person name="Salamov A."/>
            <person name="Schaack S."/>
            <person name="Shapiro H."/>
            <person name="Shiga Y."/>
            <person name="Skalitzky C."/>
            <person name="Smith Z."/>
            <person name="Souvorov A."/>
            <person name="Sung W."/>
            <person name="Tang Z."/>
            <person name="Tsuchiya D."/>
            <person name="Tu H."/>
            <person name="Vos H."/>
            <person name="Wang M."/>
            <person name="Wolf Y.I."/>
            <person name="Yamagata H."/>
            <person name="Yamada T."/>
            <person name="Ye Y."/>
            <person name="Shaw J.R."/>
            <person name="Andrews J."/>
            <person name="Crease T.J."/>
            <person name="Tang H."/>
            <person name="Lucas S.M."/>
            <person name="Robertson H.M."/>
            <person name="Bork P."/>
            <person name="Koonin E.V."/>
            <person name="Zdobnov E.M."/>
            <person name="Grigoriev I.V."/>
            <person name="Lynch M."/>
            <person name="Boore J.L."/>
        </authorList>
    </citation>
    <scope>NUCLEOTIDE SEQUENCE [LARGE SCALE GENOMIC DNA]</scope>
</reference>
<dbReference type="AlphaFoldDB" id="E9H1N1"/>
<keyword evidence="2" id="KW-1185">Reference proteome</keyword>
<protein>
    <submittedName>
        <fullName evidence="1">Uncharacterized protein</fullName>
    </submittedName>
</protein>
<evidence type="ECO:0000313" key="1">
    <source>
        <dbReference type="EMBL" id="EFX74380.1"/>
    </source>
</evidence>
<sequence>MVGDDVSCLFEYQVSNPPLINELQHAEQMMMMLGKKSTRGVYCYTALYLQHHQPGDGDCASLETSAAARQGKTRTAGDLFPASAVEWKKVSNH</sequence>
<dbReference type="InParanoid" id="E9H1N1"/>
<dbReference type="KEGG" id="dpx:DAPPUDRAFT_251904"/>
<proteinExistence type="predicted"/>
<dbReference type="Proteomes" id="UP000000305">
    <property type="component" value="Unassembled WGS sequence"/>
</dbReference>
<accession>E9H1N1</accession>
<name>E9H1N1_DAPPU</name>
<dbReference type="EMBL" id="GL732583">
    <property type="protein sequence ID" value="EFX74380.1"/>
    <property type="molecule type" value="Genomic_DNA"/>
</dbReference>
<dbReference type="HOGENOM" id="CLU_2401888_0_0_1"/>
<organism evidence="1 2">
    <name type="scientific">Daphnia pulex</name>
    <name type="common">Water flea</name>
    <dbReference type="NCBI Taxonomy" id="6669"/>
    <lineage>
        <taxon>Eukaryota</taxon>
        <taxon>Metazoa</taxon>
        <taxon>Ecdysozoa</taxon>
        <taxon>Arthropoda</taxon>
        <taxon>Crustacea</taxon>
        <taxon>Branchiopoda</taxon>
        <taxon>Diplostraca</taxon>
        <taxon>Cladocera</taxon>
        <taxon>Anomopoda</taxon>
        <taxon>Daphniidae</taxon>
        <taxon>Daphnia</taxon>
    </lineage>
</organism>
<evidence type="ECO:0000313" key="2">
    <source>
        <dbReference type="Proteomes" id="UP000000305"/>
    </source>
</evidence>